<comment type="similarity">
    <text evidence="1">Belongs to the LysR transcriptional regulatory family.</text>
</comment>
<evidence type="ECO:0000256" key="2">
    <source>
        <dbReference type="ARBA" id="ARBA00023015"/>
    </source>
</evidence>
<evidence type="ECO:0000259" key="5">
    <source>
        <dbReference type="PROSITE" id="PS50931"/>
    </source>
</evidence>
<proteinExistence type="inferred from homology"/>
<evidence type="ECO:0000256" key="3">
    <source>
        <dbReference type="ARBA" id="ARBA00023125"/>
    </source>
</evidence>
<keyword evidence="4" id="KW-0804">Transcription</keyword>
<dbReference type="Gene3D" id="3.40.190.290">
    <property type="match status" value="1"/>
</dbReference>
<evidence type="ECO:0000256" key="4">
    <source>
        <dbReference type="ARBA" id="ARBA00023163"/>
    </source>
</evidence>
<gene>
    <name evidence="6" type="ORF">HNQ01_002581</name>
</gene>
<sequence length="318" mass="34707">MRLDLRQLDTFATVAETGSLGRAAERLHLSPSALSMQLRLLQDRLGLVLLLRTGRGLRLTPDGERLLAEARPALEAMRRLEGTARALARPERHAPVPVALGTILDPGFIRLGDFIGRLHGDDGPGPLHPVLRHGTSGSVLRDVRDGRLDGGFYLGHCDETLFLRLPLAAVRYVVVAPRGWQGRLEAGDDWAALARLPWIGTPPESVHHRLLAPVWERCGVPQHRVAEVDQEASMLDLVDAGVGLSLAREALALRAAHERALVLLRHRALDTGLSFVMLRARMDEPAALRLRQAVRAVWDPQAGARLRTTPSTPAPGTA</sequence>
<dbReference type="EMBL" id="JABSNM010000010">
    <property type="protein sequence ID" value="NRT56834.1"/>
    <property type="molecule type" value="Genomic_DNA"/>
</dbReference>
<dbReference type="Gene3D" id="1.10.10.10">
    <property type="entry name" value="Winged helix-like DNA-binding domain superfamily/Winged helix DNA-binding domain"/>
    <property type="match status" value="1"/>
</dbReference>
<dbReference type="Proteomes" id="UP001516061">
    <property type="component" value="Unassembled WGS sequence"/>
</dbReference>
<dbReference type="PROSITE" id="PS50931">
    <property type="entry name" value="HTH_LYSR"/>
    <property type="match status" value="1"/>
</dbReference>
<comment type="caution">
    <text evidence="6">The sequence shown here is derived from an EMBL/GenBank/DDBJ whole genome shotgun (WGS) entry which is preliminary data.</text>
</comment>
<dbReference type="RefSeq" id="WP_173805848.1">
    <property type="nucleotide sequence ID" value="NZ_JABSNM010000010.1"/>
</dbReference>
<dbReference type="PANTHER" id="PTHR30346:SF0">
    <property type="entry name" value="HCA OPERON TRANSCRIPTIONAL ACTIVATOR HCAR"/>
    <property type="match status" value="1"/>
</dbReference>
<evidence type="ECO:0000313" key="7">
    <source>
        <dbReference type="Proteomes" id="UP001516061"/>
    </source>
</evidence>
<keyword evidence="2" id="KW-0805">Transcription regulation</keyword>
<reference evidence="6 7" key="1">
    <citation type="submission" date="2020-05" db="EMBL/GenBank/DDBJ databases">
        <title>Genomic Encyclopedia of Type Strains, Phase IV (KMG-V): Genome sequencing to study the core and pangenomes of soil and plant-associated prokaryotes.</title>
        <authorList>
            <person name="Whitman W."/>
        </authorList>
    </citation>
    <scope>NUCLEOTIDE SEQUENCE [LARGE SCALE GENOMIC DNA]</scope>
    <source>
        <strain evidence="6 7">C29</strain>
    </source>
</reference>
<dbReference type="PANTHER" id="PTHR30346">
    <property type="entry name" value="TRANSCRIPTIONAL DUAL REGULATOR HCAR-RELATED"/>
    <property type="match status" value="1"/>
</dbReference>
<dbReference type="InterPro" id="IPR005119">
    <property type="entry name" value="LysR_subst-bd"/>
</dbReference>
<evidence type="ECO:0000313" key="6">
    <source>
        <dbReference type="EMBL" id="NRT56834.1"/>
    </source>
</evidence>
<keyword evidence="3 6" id="KW-0238">DNA-binding</keyword>
<dbReference type="Pfam" id="PF03466">
    <property type="entry name" value="LysR_substrate"/>
    <property type="match status" value="1"/>
</dbReference>
<dbReference type="Pfam" id="PF00126">
    <property type="entry name" value="HTH_1"/>
    <property type="match status" value="1"/>
</dbReference>
<feature type="domain" description="HTH lysR-type" evidence="5">
    <location>
        <begin position="3"/>
        <end position="60"/>
    </location>
</feature>
<dbReference type="InterPro" id="IPR000847">
    <property type="entry name" value="LysR_HTH_N"/>
</dbReference>
<organism evidence="6 7">
    <name type="scientific">Sphaerotilus uruguayifluvii</name>
    <dbReference type="NCBI Taxonomy" id="2735897"/>
    <lineage>
        <taxon>Bacteria</taxon>
        <taxon>Pseudomonadati</taxon>
        <taxon>Pseudomonadota</taxon>
        <taxon>Betaproteobacteria</taxon>
        <taxon>Burkholderiales</taxon>
        <taxon>Sphaerotilaceae</taxon>
        <taxon>Sphaerotilus</taxon>
    </lineage>
</organism>
<dbReference type="InterPro" id="IPR036390">
    <property type="entry name" value="WH_DNA-bd_sf"/>
</dbReference>
<dbReference type="SUPFAM" id="SSF46785">
    <property type="entry name" value="Winged helix' DNA-binding domain"/>
    <property type="match status" value="1"/>
</dbReference>
<dbReference type="InterPro" id="IPR036388">
    <property type="entry name" value="WH-like_DNA-bd_sf"/>
</dbReference>
<dbReference type="CDD" id="cd05466">
    <property type="entry name" value="PBP2_LTTR_substrate"/>
    <property type="match status" value="1"/>
</dbReference>
<dbReference type="SUPFAM" id="SSF53850">
    <property type="entry name" value="Periplasmic binding protein-like II"/>
    <property type="match status" value="1"/>
</dbReference>
<protein>
    <submittedName>
        <fullName evidence="6">DNA-binding transcriptional LysR family regulator</fullName>
    </submittedName>
</protein>
<dbReference type="GO" id="GO:0003677">
    <property type="term" value="F:DNA binding"/>
    <property type="evidence" value="ECO:0007669"/>
    <property type="project" value="UniProtKB-KW"/>
</dbReference>
<name>A0ABX2G457_9BURK</name>
<evidence type="ECO:0000256" key="1">
    <source>
        <dbReference type="ARBA" id="ARBA00009437"/>
    </source>
</evidence>
<accession>A0ABX2G457</accession>
<keyword evidence="7" id="KW-1185">Reference proteome</keyword>